<protein>
    <submittedName>
        <fullName evidence="1">Uncharacterized protein</fullName>
    </submittedName>
</protein>
<organism evidence="1 2">
    <name type="scientific">Hypoxylon rubiginosum</name>
    <dbReference type="NCBI Taxonomy" id="110542"/>
    <lineage>
        <taxon>Eukaryota</taxon>
        <taxon>Fungi</taxon>
        <taxon>Dikarya</taxon>
        <taxon>Ascomycota</taxon>
        <taxon>Pezizomycotina</taxon>
        <taxon>Sordariomycetes</taxon>
        <taxon>Xylariomycetidae</taxon>
        <taxon>Xylariales</taxon>
        <taxon>Hypoxylaceae</taxon>
        <taxon>Hypoxylon</taxon>
    </lineage>
</organism>
<proteinExistence type="predicted"/>
<reference evidence="1 2" key="1">
    <citation type="journal article" date="2022" name="New Phytol.">
        <title>Ecological generalism drives hyperdiversity of secondary metabolite gene clusters in xylarialean endophytes.</title>
        <authorList>
            <person name="Franco M.E.E."/>
            <person name="Wisecaver J.H."/>
            <person name="Arnold A.E."/>
            <person name="Ju Y.M."/>
            <person name="Slot J.C."/>
            <person name="Ahrendt S."/>
            <person name="Moore L.P."/>
            <person name="Eastman K.E."/>
            <person name="Scott K."/>
            <person name="Konkel Z."/>
            <person name="Mondo S.J."/>
            <person name="Kuo A."/>
            <person name="Hayes R.D."/>
            <person name="Haridas S."/>
            <person name="Andreopoulos B."/>
            <person name="Riley R."/>
            <person name="LaButti K."/>
            <person name="Pangilinan J."/>
            <person name="Lipzen A."/>
            <person name="Amirebrahimi M."/>
            <person name="Yan J."/>
            <person name="Adam C."/>
            <person name="Keymanesh K."/>
            <person name="Ng V."/>
            <person name="Louie K."/>
            <person name="Northen T."/>
            <person name="Drula E."/>
            <person name="Henrissat B."/>
            <person name="Hsieh H.M."/>
            <person name="Youens-Clark K."/>
            <person name="Lutzoni F."/>
            <person name="Miadlikowska J."/>
            <person name="Eastwood D.C."/>
            <person name="Hamelin R.C."/>
            <person name="Grigoriev I.V."/>
            <person name="U'Ren J.M."/>
        </authorList>
    </citation>
    <scope>NUCLEOTIDE SEQUENCE [LARGE SCALE GENOMIC DNA]</scope>
    <source>
        <strain evidence="1 2">CBS 119005</strain>
    </source>
</reference>
<evidence type="ECO:0000313" key="1">
    <source>
        <dbReference type="EMBL" id="KAI4859943.1"/>
    </source>
</evidence>
<feature type="non-terminal residue" evidence="1">
    <location>
        <position position="137"/>
    </location>
</feature>
<accession>A0ACB9YKR6</accession>
<dbReference type="EMBL" id="MU393606">
    <property type="protein sequence ID" value="KAI4859943.1"/>
    <property type="molecule type" value="Genomic_DNA"/>
</dbReference>
<gene>
    <name evidence="1" type="ORF">F4820DRAFT_438314</name>
</gene>
<keyword evidence="2" id="KW-1185">Reference proteome</keyword>
<evidence type="ECO:0000313" key="2">
    <source>
        <dbReference type="Proteomes" id="UP001497700"/>
    </source>
</evidence>
<sequence length="137" mass="14832">MSSAESKAKPLPPNAAAELPNVAAWLQGSEADFQSVDNVSICKNTEALATATANFLKHFTSEVTFNSAQNRITAIHCDDTTVVPVEQGWVVNLIPVHVPEGIAMVDDQQLNIGHYYCLARETRVSGDFLAILLLSHL</sequence>
<name>A0ACB9YKR6_9PEZI</name>
<dbReference type="Proteomes" id="UP001497700">
    <property type="component" value="Unassembled WGS sequence"/>
</dbReference>
<comment type="caution">
    <text evidence="1">The sequence shown here is derived from an EMBL/GenBank/DDBJ whole genome shotgun (WGS) entry which is preliminary data.</text>
</comment>